<dbReference type="InterPro" id="IPR003797">
    <property type="entry name" value="DegV"/>
</dbReference>
<comment type="caution">
    <text evidence="3">The sequence shown here is derived from an EMBL/GenBank/DDBJ whole genome shotgun (WGS) entry which is preliminary data.</text>
</comment>
<dbReference type="Pfam" id="PF02734">
    <property type="entry name" value="Dak2"/>
    <property type="match status" value="1"/>
</dbReference>
<dbReference type="SMART" id="SM01121">
    <property type="entry name" value="Dak1_2"/>
    <property type="match status" value="1"/>
</dbReference>
<gene>
    <name evidence="3" type="ORF">FXF47_02130</name>
</gene>
<dbReference type="GO" id="GO:0004371">
    <property type="term" value="F:glycerone kinase activity"/>
    <property type="evidence" value="ECO:0007669"/>
    <property type="project" value="InterPro"/>
</dbReference>
<dbReference type="NCBIfam" id="TIGR00762">
    <property type="entry name" value="DegV"/>
    <property type="match status" value="1"/>
</dbReference>
<dbReference type="InterPro" id="IPR043168">
    <property type="entry name" value="DegV_C"/>
</dbReference>
<dbReference type="PANTHER" id="PTHR33434">
    <property type="entry name" value="DEGV DOMAIN-CONTAINING PROTEIN DR_1986-RELATED"/>
    <property type="match status" value="1"/>
</dbReference>
<dbReference type="SUPFAM" id="SSF82549">
    <property type="entry name" value="DAK1/DegV-like"/>
    <property type="match status" value="1"/>
</dbReference>
<dbReference type="PROSITE" id="PS51482">
    <property type="entry name" value="DEGV"/>
    <property type="match status" value="1"/>
</dbReference>
<dbReference type="EMBL" id="VSIX01000027">
    <property type="protein sequence ID" value="TYB31836.1"/>
    <property type="molecule type" value="Genomic_DNA"/>
</dbReference>
<dbReference type="InterPro" id="IPR036117">
    <property type="entry name" value="DhaL_dom_sf"/>
</dbReference>
<dbReference type="GO" id="GO:0006071">
    <property type="term" value="P:glycerol metabolic process"/>
    <property type="evidence" value="ECO:0007669"/>
    <property type="project" value="InterPro"/>
</dbReference>
<dbReference type="InterPro" id="IPR033470">
    <property type="entry name" value="FakA-like_C"/>
</dbReference>
<dbReference type="Pfam" id="PF02645">
    <property type="entry name" value="DegV"/>
    <property type="match status" value="1"/>
</dbReference>
<dbReference type="AlphaFoldDB" id="A0A5D0MFM5"/>
<evidence type="ECO:0000256" key="1">
    <source>
        <dbReference type="ARBA" id="ARBA00023121"/>
    </source>
</evidence>
<dbReference type="PANTHER" id="PTHR33434:SF2">
    <property type="entry name" value="FATTY ACID-BINDING PROTEIN TM_1468"/>
    <property type="match status" value="1"/>
</dbReference>
<dbReference type="InterPro" id="IPR048394">
    <property type="entry name" value="FakA-like_M"/>
</dbReference>
<dbReference type="Gene3D" id="3.40.50.10170">
    <property type="match status" value="1"/>
</dbReference>
<dbReference type="PROSITE" id="PS51480">
    <property type="entry name" value="DHAL"/>
    <property type="match status" value="1"/>
</dbReference>
<dbReference type="GO" id="GO:0008289">
    <property type="term" value="F:lipid binding"/>
    <property type="evidence" value="ECO:0007669"/>
    <property type="project" value="UniProtKB-KW"/>
</dbReference>
<dbReference type="InterPro" id="IPR050270">
    <property type="entry name" value="DegV_domain_contain"/>
</dbReference>
<organism evidence="3 4">
    <name type="scientific">Candidatus Mcinerneyibacterium aminivorans</name>
    <dbReference type="NCBI Taxonomy" id="2703815"/>
    <lineage>
        <taxon>Bacteria</taxon>
        <taxon>Candidatus Macinerneyibacteriota</taxon>
        <taxon>Candidatus Mcinerneyibacteria</taxon>
        <taxon>Candidatus Mcinerneyibacteriales</taxon>
        <taxon>Candidatus Mcinerneyibacteriaceae</taxon>
        <taxon>Candidatus Mcinerneyibacterium</taxon>
    </lineage>
</organism>
<dbReference type="Pfam" id="PF21645">
    <property type="entry name" value="FakA-like_M"/>
    <property type="match status" value="1"/>
</dbReference>
<keyword evidence="4" id="KW-1185">Reference proteome</keyword>
<evidence type="ECO:0000313" key="4">
    <source>
        <dbReference type="Proteomes" id="UP000324143"/>
    </source>
</evidence>
<protein>
    <submittedName>
        <fullName evidence="3">DegV family EDD domain-containing protein</fullName>
    </submittedName>
</protein>
<dbReference type="InterPro" id="IPR004007">
    <property type="entry name" value="DhaL_dom"/>
</dbReference>
<accession>A0A5D0MFM5</accession>
<evidence type="ECO:0000259" key="2">
    <source>
        <dbReference type="PROSITE" id="PS51480"/>
    </source>
</evidence>
<dbReference type="Gene3D" id="3.30.1180.10">
    <property type="match status" value="1"/>
</dbReference>
<sequence>MKFLDGEKFFYKIASGLKEIIKRKDHLNKINYFPVADGDTGTNLALTSNYIIKNTKINDSVSNVAKSLANAAFNGARGNSGIILAQFFKGISNSFENKKKIDVAEYSIAIKNAVEFAYNSVNEPVEGTILTVMKEWSLSLNKVRYEVKDFKQLFAESFKAAKKAMDNTINQLKILKKHNVVDAGAKGFVFFLEGVKEFLKSPDKINIVDDALYQELEDEHEYNSLENIDYRYCCQLILTNPTLTKKQIINTIGNLGDSLIIAEGENKFKIHIHSNKPNIISTRLNEFGNIANPVIEDMISQYNLRNMHKKRIAIVTDSTCDLPSEYIEKNNIYMNPLMVNFDGSEFIDKVSIKPGELYNYFKKSDGFPKTSQPNINSFVSLYRKLFKKYDRIISIHISKNLSGTYESAIKAANIVDSSRVYVADSKNLSTALGLLIQKVSELVNNGVDFEKIVEKIEKYKENINIYVSVKNLKYMIRGGRVSKAKGLFAKILNLKPIISLDKKGKSTMMGKSFSFKGNLNKITNLIEKKLKENKNLKYAIGHVHARKEAEELKNKVYKKIGKNPQYITDVSPIIGTHAGIGSLSISIIYD</sequence>
<dbReference type="SMART" id="SM01120">
    <property type="entry name" value="Dak2"/>
    <property type="match status" value="1"/>
</dbReference>
<dbReference type="Proteomes" id="UP000324143">
    <property type="component" value="Unassembled WGS sequence"/>
</dbReference>
<dbReference type="SUPFAM" id="SSF101473">
    <property type="entry name" value="DhaL-like"/>
    <property type="match status" value="1"/>
</dbReference>
<proteinExistence type="predicted"/>
<reference evidence="3" key="1">
    <citation type="submission" date="2019-08" db="EMBL/GenBank/DDBJ databases">
        <title>Genomic characterization of a novel candidate phylum (ARYD3) from a high temperature, high salinity tertiary oil reservoir in north central Oklahoma, USA.</title>
        <authorList>
            <person name="Youssef N.H."/>
            <person name="Yadav A."/>
            <person name="Elshahed M.S."/>
        </authorList>
    </citation>
    <scope>NUCLEOTIDE SEQUENCE [LARGE SCALE GENOMIC DNA]</scope>
    <source>
        <strain evidence="3">ARYD3</strain>
    </source>
</reference>
<evidence type="ECO:0000313" key="3">
    <source>
        <dbReference type="EMBL" id="TYB31836.1"/>
    </source>
</evidence>
<name>A0A5D0MFM5_9BACT</name>
<keyword evidence="1" id="KW-0446">Lipid-binding</keyword>
<feature type="domain" description="DhaL" evidence="2">
    <location>
        <begin position="7"/>
        <end position="197"/>
    </location>
</feature>
<dbReference type="Gene3D" id="1.25.40.340">
    <property type="match status" value="1"/>
</dbReference>